<protein>
    <submittedName>
        <fullName evidence="2">IS1548, transposase family protein</fullName>
    </submittedName>
</protein>
<reference evidence="2 3" key="1">
    <citation type="submission" date="2012-01" db="EMBL/GenBank/DDBJ databases">
        <authorList>
            <person name="Harkins D.M."/>
            <person name="Madupu R."/>
            <person name="Durkin A.S."/>
            <person name="Torralba M."/>
            <person name="Methe B."/>
            <person name="Sutton G.G."/>
            <person name="Nelson K.E."/>
        </authorList>
    </citation>
    <scope>NUCLEOTIDE SEQUENCE [LARGE SCALE GENOMIC DNA]</scope>
    <source>
        <strain evidence="2 3">CCUG 39159</strain>
    </source>
</reference>
<organism evidence="2 3">
    <name type="scientific">Streptococcus anginosus subsp. whileyi CCUG 39159</name>
    <dbReference type="NCBI Taxonomy" id="1095729"/>
    <lineage>
        <taxon>Bacteria</taxon>
        <taxon>Bacillati</taxon>
        <taxon>Bacillota</taxon>
        <taxon>Bacilli</taxon>
        <taxon>Lactobacillales</taxon>
        <taxon>Streptococcaceae</taxon>
        <taxon>Streptococcus</taxon>
        <taxon>Streptococcus anginosus group</taxon>
    </lineage>
</organism>
<keyword evidence="3" id="KW-1185">Reference proteome</keyword>
<dbReference type="PANTHER" id="PTHR30298">
    <property type="entry name" value="H REPEAT-ASSOCIATED PREDICTED TRANSPOSASE"/>
    <property type="match status" value="1"/>
</dbReference>
<dbReference type="EMBL" id="AICP01000032">
    <property type="protein sequence ID" value="EID22757.1"/>
    <property type="molecule type" value="Genomic_DNA"/>
</dbReference>
<evidence type="ECO:0000259" key="1">
    <source>
        <dbReference type="Pfam" id="PF13808"/>
    </source>
</evidence>
<accession>I0SHA4</accession>
<comment type="caution">
    <text evidence="2">The sequence shown here is derived from an EMBL/GenBank/DDBJ whole genome shotgun (WGS) entry which is preliminary data.</text>
</comment>
<gene>
    <name evidence="2" type="ORF">HMPREF1043_0298</name>
</gene>
<dbReference type="InterPro" id="IPR032806">
    <property type="entry name" value="YbfD_N"/>
</dbReference>
<name>I0SHA4_STRAP</name>
<feature type="domain" description="H repeat-associated protein N-terminal" evidence="1">
    <location>
        <begin position="16"/>
        <end position="90"/>
    </location>
</feature>
<dbReference type="InterPro" id="IPR047647">
    <property type="entry name" value="ISAs1_transpos"/>
</dbReference>
<dbReference type="Proteomes" id="UP000003245">
    <property type="component" value="Unassembled WGS sequence"/>
</dbReference>
<proteinExistence type="predicted"/>
<sequence>MMKFILSIEEKVVGMDRRQSTKIRYPLSTILFLVFFSQLAGAETWGEIADFMEWNEKVLGKYVDLSESCPSHDTFERVMSMISDTHFQELNRCFQEEINFILSKEFSRLISLEGKTMRGNRSKEQSANHIITSYDGENRMSLSQIVVDEKSNEITANVKWLTVRHPQWEKL</sequence>
<dbReference type="InterPro" id="IPR051698">
    <property type="entry name" value="Transposase_11-like"/>
</dbReference>
<dbReference type="PATRIC" id="fig|1095729.3.peg.792"/>
<dbReference type="PANTHER" id="PTHR30298:SF0">
    <property type="entry name" value="PROTEIN YBFL-RELATED"/>
    <property type="match status" value="1"/>
</dbReference>
<dbReference type="NCBIfam" id="NF033564">
    <property type="entry name" value="transpos_ISAs1"/>
    <property type="match status" value="1"/>
</dbReference>
<evidence type="ECO:0000313" key="3">
    <source>
        <dbReference type="Proteomes" id="UP000003245"/>
    </source>
</evidence>
<dbReference type="AlphaFoldDB" id="I0SHA4"/>
<evidence type="ECO:0000313" key="2">
    <source>
        <dbReference type="EMBL" id="EID22757.1"/>
    </source>
</evidence>
<dbReference type="Pfam" id="PF13808">
    <property type="entry name" value="DDE_Tnp_1_assoc"/>
    <property type="match status" value="1"/>
</dbReference>